<evidence type="ECO:0000313" key="2">
    <source>
        <dbReference type="Proteomes" id="UP000245514"/>
    </source>
</evidence>
<dbReference type="Proteomes" id="UP000245514">
    <property type="component" value="Unassembled WGS sequence"/>
</dbReference>
<gene>
    <name evidence="1" type="ORF">CAY35_07245</name>
</gene>
<comment type="caution">
    <text evidence="1">The sequence shown here is derived from an EMBL/GenBank/DDBJ whole genome shotgun (WGS) entry which is preliminary data.</text>
</comment>
<protein>
    <submittedName>
        <fullName evidence="1">Uncharacterized protein</fullName>
    </submittedName>
</protein>
<keyword evidence="2" id="KW-1185">Reference proteome</keyword>
<reference evidence="1 2" key="1">
    <citation type="submission" date="2018-05" db="EMBL/GenBank/DDBJ databases">
        <title>Draft Genome Sequence of Arthrobacter cumminsii IME1328, Isolated from a Patient Who Suffered from Foot Ulcers in China.</title>
        <authorList>
            <person name="Li M."/>
            <person name="Jiang Z."/>
            <person name="Sun Q."/>
            <person name="Tong Y."/>
        </authorList>
    </citation>
    <scope>NUCLEOTIDE SEQUENCE [LARGE SCALE GENOMIC DNA]</scope>
    <source>
        <strain evidence="1 2">IME1328</strain>
    </source>
</reference>
<name>A0ABX5L832_9MICC</name>
<sequence>MEDQIRAINHILAHTITGPVNLEGPVHATNAEIGRALARKLHRPFLLPTPTVEDAIHEIVFLTTTSTSRIGPWNLFL</sequence>
<organism evidence="1 2">
    <name type="scientific">Pseudoglutamicibacter cumminsii</name>
    <dbReference type="NCBI Taxonomy" id="156979"/>
    <lineage>
        <taxon>Bacteria</taxon>
        <taxon>Bacillati</taxon>
        <taxon>Actinomycetota</taxon>
        <taxon>Actinomycetes</taxon>
        <taxon>Micrococcales</taxon>
        <taxon>Micrococcaceae</taxon>
        <taxon>Pseudoglutamicibacter</taxon>
    </lineage>
</organism>
<accession>A0ABX5L832</accession>
<proteinExistence type="predicted"/>
<evidence type="ECO:0000313" key="1">
    <source>
        <dbReference type="EMBL" id="PWI27415.1"/>
    </source>
</evidence>
<dbReference type="EMBL" id="QFWG01000009">
    <property type="protein sequence ID" value="PWI27415.1"/>
    <property type="molecule type" value="Genomic_DNA"/>
</dbReference>